<dbReference type="InterPro" id="IPR027266">
    <property type="entry name" value="TrmE/GcvT-like"/>
</dbReference>
<reference evidence="8 9" key="1">
    <citation type="journal article" date="2019" name="Sci. Rep.">
        <title>Comparative genomics of chytrid fungi reveal insights into the obligate biotrophic and pathogenic lifestyle of Synchytrium endobioticum.</title>
        <authorList>
            <person name="van de Vossenberg B.T.L.H."/>
            <person name="Warris S."/>
            <person name="Nguyen H.D.T."/>
            <person name="van Gent-Pelzer M.P.E."/>
            <person name="Joly D.L."/>
            <person name="van de Geest H.C."/>
            <person name="Bonants P.J.M."/>
            <person name="Smith D.S."/>
            <person name="Levesque C.A."/>
            <person name="van der Lee T.A.J."/>
        </authorList>
    </citation>
    <scope>NUCLEOTIDE SEQUENCE [LARGE SCALE GENOMIC DNA]</scope>
    <source>
        <strain evidence="6 9">LEV6574</strain>
        <strain evidence="7 8">MB42</strain>
    </source>
</reference>
<comment type="subcellular location">
    <subcellularLocation>
        <location evidence="1">Mitochondrion</location>
    </subcellularLocation>
</comment>
<keyword evidence="7" id="KW-0808">Transferase</keyword>
<dbReference type="Pfam" id="PF25455">
    <property type="entry name" value="Beta-barrel_CAF17_C"/>
    <property type="match status" value="1"/>
</dbReference>
<evidence type="ECO:0000256" key="4">
    <source>
        <dbReference type="ARBA" id="ARBA00093447"/>
    </source>
</evidence>
<dbReference type="Proteomes" id="UP000317494">
    <property type="component" value="Unassembled WGS sequence"/>
</dbReference>
<organism evidence="7 8">
    <name type="scientific">Synchytrium endobioticum</name>
    <dbReference type="NCBI Taxonomy" id="286115"/>
    <lineage>
        <taxon>Eukaryota</taxon>
        <taxon>Fungi</taxon>
        <taxon>Fungi incertae sedis</taxon>
        <taxon>Chytridiomycota</taxon>
        <taxon>Chytridiomycota incertae sedis</taxon>
        <taxon>Chytridiomycetes</taxon>
        <taxon>Synchytriales</taxon>
        <taxon>Synchytriaceae</taxon>
        <taxon>Synchytrium</taxon>
    </lineage>
</organism>
<evidence type="ECO:0000256" key="2">
    <source>
        <dbReference type="ARBA" id="ARBA00022946"/>
    </source>
</evidence>
<keyword evidence="7" id="KW-0489">Methyltransferase</keyword>
<evidence type="ECO:0000256" key="3">
    <source>
        <dbReference type="ARBA" id="ARBA00023128"/>
    </source>
</evidence>
<keyword evidence="8" id="KW-1185">Reference proteome</keyword>
<dbReference type="NCBIfam" id="TIGR03317">
    <property type="entry name" value="ygfZ_signature"/>
    <property type="match status" value="1"/>
</dbReference>
<dbReference type="EMBL" id="QEAN01000032">
    <property type="protein sequence ID" value="TPX52608.1"/>
    <property type="molecule type" value="Genomic_DNA"/>
</dbReference>
<dbReference type="GO" id="GO:0008168">
    <property type="term" value="F:methyltransferase activity"/>
    <property type="evidence" value="ECO:0007669"/>
    <property type="project" value="UniProtKB-KW"/>
</dbReference>
<dbReference type="AlphaFoldDB" id="A0A507DP12"/>
<name>A0A507DP12_9FUNG</name>
<dbReference type="GO" id="GO:0032259">
    <property type="term" value="P:methylation"/>
    <property type="evidence" value="ECO:0007669"/>
    <property type="project" value="UniProtKB-KW"/>
</dbReference>
<accession>A0A507DP12</accession>
<dbReference type="GO" id="GO:0005759">
    <property type="term" value="C:mitochondrial matrix"/>
    <property type="evidence" value="ECO:0007669"/>
    <property type="project" value="TreeGrafter"/>
</dbReference>
<proteinExistence type="inferred from homology"/>
<dbReference type="EMBL" id="QEAM01000129">
    <property type="protein sequence ID" value="TPX45783.1"/>
    <property type="molecule type" value="Genomic_DNA"/>
</dbReference>
<keyword evidence="3" id="KW-0496">Mitochondrion</keyword>
<comment type="similarity">
    <text evidence="4">Belongs to the GcvT family. CAF17/IBA57 subfamily.</text>
</comment>
<protein>
    <submittedName>
        <fullName evidence="7">Aminomethyltransferase</fullName>
    </submittedName>
</protein>
<dbReference type="Gene3D" id="3.30.1360.120">
    <property type="entry name" value="Probable tRNA modification gtpase trme, domain 1"/>
    <property type="match status" value="1"/>
</dbReference>
<dbReference type="Proteomes" id="UP000320475">
    <property type="component" value="Unassembled WGS sequence"/>
</dbReference>
<dbReference type="STRING" id="286115.A0A507DP12"/>
<dbReference type="PANTHER" id="PTHR22602">
    <property type="entry name" value="TRANSFERASE CAF17, MITOCHONDRIAL-RELATED"/>
    <property type="match status" value="1"/>
</dbReference>
<comment type="caution">
    <text evidence="7">The sequence shown here is derived from an EMBL/GenBank/DDBJ whole genome shotgun (WGS) entry which is preliminary data.</text>
</comment>
<evidence type="ECO:0000313" key="6">
    <source>
        <dbReference type="EMBL" id="TPX45783.1"/>
    </source>
</evidence>
<dbReference type="OrthoDB" id="191995at2759"/>
<sequence>MKSALLRSCRILKIVNRVKTPPFTFRQLSTDPCHASSRIPPVAYDAATYLSETASSDRHAPIANRGFIQLEGLDVVKFLQGLVTNHMPKIERGGDGFYCAFLSPQGRVLYDAFLHPKNLGPDFPHPCYILDVDACAVTGLMDHLSKYKLRSKLKITNASSQYRACQAWGPTIKSIWSGGVKTDTQQTMMPLGGMVLHPRFCDIGGVDHRMENMGLRVLLPVDTARFPVLATQVSEEEYTLRRILYGIPEGMNDFFTGASLPLESNLDYMQGVDFRKGCYLGQELTIRTYHTGVTRKRIVPIQIFSDASKAPPTLTLDTTASLTTPQSQSEITFNSKSVGKFCSGLYNVGLALLRLEHVEQVVSLQNGLFAKAYRPHWWPITPPSSSTGGSG</sequence>
<evidence type="ECO:0000256" key="1">
    <source>
        <dbReference type="ARBA" id="ARBA00004173"/>
    </source>
</evidence>
<keyword evidence="2" id="KW-0809">Transit peptide</keyword>
<evidence type="ECO:0000259" key="5">
    <source>
        <dbReference type="Pfam" id="PF25455"/>
    </source>
</evidence>
<evidence type="ECO:0000313" key="8">
    <source>
        <dbReference type="Proteomes" id="UP000317494"/>
    </source>
</evidence>
<evidence type="ECO:0000313" key="7">
    <source>
        <dbReference type="EMBL" id="TPX52608.1"/>
    </source>
</evidence>
<dbReference type="PANTHER" id="PTHR22602:SF0">
    <property type="entry name" value="TRANSFERASE CAF17, MITOCHONDRIAL-RELATED"/>
    <property type="match status" value="1"/>
</dbReference>
<dbReference type="InterPro" id="IPR057460">
    <property type="entry name" value="CAF17_C"/>
</dbReference>
<dbReference type="VEuPathDB" id="FungiDB:SeMB42_g01305"/>
<dbReference type="GO" id="GO:0016226">
    <property type="term" value="P:iron-sulfur cluster assembly"/>
    <property type="evidence" value="ECO:0007669"/>
    <property type="project" value="TreeGrafter"/>
</dbReference>
<gene>
    <name evidence="7" type="primary">GCV1</name>
    <name evidence="6" type="ORF">SeLEV6574_g03661</name>
    <name evidence="7" type="ORF">SeMB42_g01305</name>
</gene>
<dbReference type="InterPro" id="IPR045179">
    <property type="entry name" value="YgfZ/GcvT"/>
</dbReference>
<dbReference type="SUPFAM" id="SSF103025">
    <property type="entry name" value="Folate-binding domain"/>
    <property type="match status" value="1"/>
</dbReference>
<dbReference type="InterPro" id="IPR017703">
    <property type="entry name" value="YgfZ/GCV_T_CS"/>
</dbReference>
<feature type="domain" description="CAF17 C-terminal" evidence="5">
    <location>
        <begin position="295"/>
        <end position="379"/>
    </location>
</feature>
<evidence type="ECO:0000313" key="9">
    <source>
        <dbReference type="Proteomes" id="UP000320475"/>
    </source>
</evidence>